<evidence type="ECO:0000313" key="2">
    <source>
        <dbReference type="Proteomes" id="UP000245865"/>
    </source>
</evidence>
<name>A0A316JFA5_9HYPH</name>
<accession>A0A316JFA5</accession>
<organism evidence="1 2">
    <name type="scientific">Falsochrobactrum shanghaiense</name>
    <dbReference type="NCBI Taxonomy" id="2201899"/>
    <lineage>
        <taxon>Bacteria</taxon>
        <taxon>Pseudomonadati</taxon>
        <taxon>Pseudomonadota</taxon>
        <taxon>Alphaproteobacteria</taxon>
        <taxon>Hyphomicrobiales</taxon>
        <taxon>Brucellaceae</taxon>
        <taxon>Falsochrobactrum</taxon>
    </lineage>
</organism>
<dbReference type="RefSeq" id="WP_109704656.1">
    <property type="nucleotide sequence ID" value="NZ_QGDB01000001.1"/>
</dbReference>
<sequence>MVEITRDFDGVERTFRVKDPALFEQITPRKSVYAYLQLFTAGDWSIDDVALVLSFALHGPTPHLAREWSLMKQMGRWGSALQYRLSYTPHPDVVAVVSKAPGNYAPIAIDLLTELVFGSGASVEADDE</sequence>
<reference evidence="1 2" key="1">
    <citation type="submission" date="2018-05" db="EMBL/GenBank/DDBJ databases">
        <title>Comparative genomic sequence analysis between strain HN4 and CCM 8460T (Falsochrobactrum ovis) will provide more evidence to prove that HN4 is a new species of Falsochrobactrum.</title>
        <authorList>
            <person name="Lyu W."/>
            <person name="Sun L."/>
            <person name="Yao L."/>
        </authorList>
    </citation>
    <scope>NUCLEOTIDE SEQUENCE [LARGE SCALE GENOMIC DNA]</scope>
    <source>
        <strain evidence="1 2">HN4</strain>
    </source>
</reference>
<proteinExistence type="predicted"/>
<evidence type="ECO:0000313" key="1">
    <source>
        <dbReference type="EMBL" id="PWL19265.1"/>
    </source>
</evidence>
<dbReference type="Proteomes" id="UP000245865">
    <property type="component" value="Unassembled WGS sequence"/>
</dbReference>
<gene>
    <name evidence="1" type="ORF">DKP76_01510</name>
</gene>
<dbReference type="EMBL" id="QGDB01000001">
    <property type="protein sequence ID" value="PWL19265.1"/>
    <property type="molecule type" value="Genomic_DNA"/>
</dbReference>
<protein>
    <submittedName>
        <fullName evidence="1">Uncharacterized protein</fullName>
    </submittedName>
</protein>
<keyword evidence="2" id="KW-1185">Reference proteome</keyword>
<comment type="caution">
    <text evidence="1">The sequence shown here is derived from an EMBL/GenBank/DDBJ whole genome shotgun (WGS) entry which is preliminary data.</text>
</comment>
<dbReference type="AlphaFoldDB" id="A0A316JFA5"/>